<feature type="transmembrane region" description="Helical" evidence="14">
    <location>
        <begin position="334"/>
        <end position="350"/>
    </location>
</feature>
<keyword evidence="7 14" id="KW-0812">Transmembrane</keyword>
<comment type="caution">
    <text evidence="18">The sequence shown here is derived from an EMBL/GenBank/DDBJ whole genome shotgun (WGS) entry which is preliminary data.</text>
</comment>
<dbReference type="Proteomes" id="UP000623129">
    <property type="component" value="Unassembled WGS sequence"/>
</dbReference>
<feature type="transmembrane region" description="Helical" evidence="14">
    <location>
        <begin position="241"/>
        <end position="263"/>
    </location>
</feature>
<feature type="transmembrane region" description="Helical" evidence="14">
    <location>
        <begin position="426"/>
        <end position="444"/>
    </location>
</feature>
<evidence type="ECO:0000313" key="19">
    <source>
        <dbReference type="Proteomes" id="UP000623129"/>
    </source>
</evidence>
<dbReference type="GO" id="GO:0006885">
    <property type="term" value="P:regulation of pH"/>
    <property type="evidence" value="ECO:0007669"/>
    <property type="project" value="UniProtKB-ARBA"/>
</dbReference>
<keyword evidence="6" id="KW-0633">Potassium transport</keyword>
<keyword evidence="11 14" id="KW-0472">Membrane</keyword>
<keyword evidence="9 14" id="KW-1133">Transmembrane helix</keyword>
<dbReference type="GO" id="GO:0012505">
    <property type="term" value="C:endomembrane system"/>
    <property type="evidence" value="ECO:0007669"/>
    <property type="project" value="TreeGrafter"/>
</dbReference>
<evidence type="ECO:0000259" key="17">
    <source>
        <dbReference type="Pfam" id="PF23259"/>
    </source>
</evidence>
<evidence type="ECO:0000256" key="6">
    <source>
        <dbReference type="ARBA" id="ARBA00022538"/>
    </source>
</evidence>
<evidence type="ECO:0000256" key="3">
    <source>
        <dbReference type="ARBA" id="ARBA00004141"/>
    </source>
</evidence>
<reference evidence="18" key="1">
    <citation type="submission" date="2020-01" db="EMBL/GenBank/DDBJ databases">
        <title>Genome sequence of Kobresia littledalei, the first chromosome-level genome in the family Cyperaceae.</title>
        <authorList>
            <person name="Qu G."/>
        </authorList>
    </citation>
    <scope>NUCLEOTIDE SEQUENCE</scope>
    <source>
        <strain evidence="18">C.B.Clarke</strain>
        <tissue evidence="18">Leaf</tissue>
    </source>
</reference>
<feature type="transmembrane region" description="Helical" evidence="14">
    <location>
        <begin position="181"/>
        <end position="201"/>
    </location>
</feature>
<comment type="subcellular location">
    <subcellularLocation>
        <location evidence="3">Membrane</location>
        <topology evidence="3">Multi-pass membrane protein</topology>
    </subcellularLocation>
    <subcellularLocation>
        <location evidence="2">Plastid</location>
        <location evidence="2">Chloroplast envelope</location>
    </subcellularLocation>
</comment>
<feature type="transmembrane region" description="Helical" evidence="14">
    <location>
        <begin position="395"/>
        <end position="414"/>
    </location>
</feature>
<dbReference type="InterPro" id="IPR057291">
    <property type="entry name" value="CHX17_2nd"/>
</dbReference>
<dbReference type="Pfam" id="PF23259">
    <property type="entry name" value="CHX17_C"/>
    <property type="match status" value="1"/>
</dbReference>
<keyword evidence="19" id="KW-1185">Reference proteome</keyword>
<evidence type="ECO:0000256" key="1">
    <source>
        <dbReference type="ARBA" id="ARBA00003198"/>
    </source>
</evidence>
<dbReference type="GO" id="GO:1902600">
    <property type="term" value="P:proton transmembrane transport"/>
    <property type="evidence" value="ECO:0007669"/>
    <property type="project" value="InterPro"/>
</dbReference>
<gene>
    <name evidence="18" type="ORF">FCM35_KLT17895</name>
</gene>
<feature type="domain" description="Cation/H(+) antiporter central" evidence="16">
    <location>
        <begin position="501"/>
        <end position="636"/>
    </location>
</feature>
<dbReference type="InterPro" id="IPR050794">
    <property type="entry name" value="CPA2_transporter"/>
</dbReference>
<feature type="transmembrane region" description="Helical" evidence="14">
    <location>
        <begin position="118"/>
        <end position="138"/>
    </location>
</feature>
<proteinExistence type="inferred from homology"/>
<evidence type="ECO:0000256" key="12">
    <source>
        <dbReference type="ARBA" id="ARBA00038341"/>
    </source>
</evidence>
<evidence type="ECO:0000256" key="14">
    <source>
        <dbReference type="SAM" id="Phobius"/>
    </source>
</evidence>
<protein>
    <submittedName>
        <fullName evidence="18">Cation/H(+) antiporter 15</fullName>
    </submittedName>
</protein>
<keyword evidence="5" id="KW-0050">Antiport</keyword>
<feature type="transmembrane region" description="Helical" evidence="14">
    <location>
        <begin position="284"/>
        <end position="314"/>
    </location>
</feature>
<organism evidence="18 19">
    <name type="scientific">Carex littledalei</name>
    <dbReference type="NCBI Taxonomy" id="544730"/>
    <lineage>
        <taxon>Eukaryota</taxon>
        <taxon>Viridiplantae</taxon>
        <taxon>Streptophyta</taxon>
        <taxon>Embryophyta</taxon>
        <taxon>Tracheophyta</taxon>
        <taxon>Spermatophyta</taxon>
        <taxon>Magnoliopsida</taxon>
        <taxon>Liliopsida</taxon>
        <taxon>Poales</taxon>
        <taxon>Cyperaceae</taxon>
        <taxon>Cyperoideae</taxon>
        <taxon>Cariceae</taxon>
        <taxon>Carex</taxon>
        <taxon>Carex subgen. Euthyceras</taxon>
    </lineage>
</organism>
<accession>A0A833RCP8</accession>
<evidence type="ECO:0000256" key="8">
    <source>
        <dbReference type="ARBA" id="ARBA00022958"/>
    </source>
</evidence>
<dbReference type="PANTHER" id="PTHR32468">
    <property type="entry name" value="CATION/H + ANTIPORTER"/>
    <property type="match status" value="1"/>
</dbReference>
<dbReference type="InterPro" id="IPR038770">
    <property type="entry name" value="Na+/solute_symporter_sf"/>
</dbReference>
<dbReference type="GO" id="GO:0016020">
    <property type="term" value="C:membrane"/>
    <property type="evidence" value="ECO:0007669"/>
    <property type="project" value="UniProtKB-SubCell"/>
</dbReference>
<dbReference type="GO" id="GO:0015297">
    <property type="term" value="F:antiporter activity"/>
    <property type="evidence" value="ECO:0007669"/>
    <property type="project" value="UniProtKB-KW"/>
</dbReference>
<dbReference type="InterPro" id="IPR057290">
    <property type="entry name" value="CHX17_C"/>
</dbReference>
<dbReference type="FunFam" id="1.20.1530.20:FF:000003">
    <property type="entry name" value="Cation/H(+) antiporter 15"/>
    <property type="match status" value="1"/>
</dbReference>
<evidence type="ECO:0000256" key="9">
    <source>
        <dbReference type="ARBA" id="ARBA00022989"/>
    </source>
</evidence>
<evidence type="ECO:0000256" key="11">
    <source>
        <dbReference type="ARBA" id="ARBA00023136"/>
    </source>
</evidence>
<feature type="transmembrane region" description="Helical" evidence="14">
    <location>
        <begin position="145"/>
        <end position="169"/>
    </location>
</feature>
<dbReference type="PANTHER" id="PTHR32468:SF164">
    <property type="entry name" value="OS05G0485000 PROTEIN"/>
    <property type="match status" value="1"/>
</dbReference>
<evidence type="ECO:0000313" key="18">
    <source>
        <dbReference type="EMBL" id="KAF3337308.1"/>
    </source>
</evidence>
<dbReference type="GO" id="GO:0006813">
    <property type="term" value="P:potassium ion transport"/>
    <property type="evidence" value="ECO:0007669"/>
    <property type="project" value="UniProtKB-KW"/>
</dbReference>
<feature type="transmembrane region" description="Helical" evidence="14">
    <location>
        <begin position="80"/>
        <end position="98"/>
    </location>
</feature>
<evidence type="ECO:0000256" key="10">
    <source>
        <dbReference type="ARBA" id="ARBA00023065"/>
    </source>
</evidence>
<evidence type="ECO:0000259" key="16">
    <source>
        <dbReference type="Pfam" id="PF23256"/>
    </source>
</evidence>
<feature type="domain" description="Cation/H+ exchanger transmembrane" evidence="15">
    <location>
        <begin position="63"/>
        <end position="445"/>
    </location>
</feature>
<evidence type="ECO:0000259" key="15">
    <source>
        <dbReference type="Pfam" id="PF00999"/>
    </source>
</evidence>
<feature type="transmembrane region" description="Helical" evidence="14">
    <location>
        <begin position="362"/>
        <end position="389"/>
    </location>
</feature>
<dbReference type="GO" id="GO:0009941">
    <property type="term" value="C:chloroplast envelope"/>
    <property type="evidence" value="ECO:0007669"/>
    <property type="project" value="UniProtKB-SubCell"/>
</dbReference>
<evidence type="ECO:0000256" key="4">
    <source>
        <dbReference type="ARBA" id="ARBA00022448"/>
    </source>
</evidence>
<dbReference type="AlphaFoldDB" id="A0A833RCP8"/>
<dbReference type="InterPro" id="IPR006153">
    <property type="entry name" value="Cation/H_exchanger_TM"/>
</dbReference>
<feature type="compositionally biased region" description="Polar residues" evidence="13">
    <location>
        <begin position="828"/>
        <end position="841"/>
    </location>
</feature>
<keyword evidence="4" id="KW-0813">Transport</keyword>
<evidence type="ECO:0000256" key="7">
    <source>
        <dbReference type="ARBA" id="ARBA00022692"/>
    </source>
</evidence>
<dbReference type="OrthoDB" id="2687058at2759"/>
<dbReference type="Pfam" id="PF00999">
    <property type="entry name" value="Na_H_Exchanger"/>
    <property type="match status" value="1"/>
</dbReference>
<dbReference type="Gene3D" id="1.20.1530.20">
    <property type="match status" value="1"/>
</dbReference>
<dbReference type="EMBL" id="SWLB01000006">
    <property type="protein sequence ID" value="KAF3337308.1"/>
    <property type="molecule type" value="Genomic_DNA"/>
</dbReference>
<dbReference type="Gene3D" id="3.40.50.12370">
    <property type="match status" value="1"/>
</dbReference>
<name>A0A833RCP8_9POAL</name>
<sequence>MATGHPIVKNNTGTSLNFTRNPDGKGVVCYSPMMISSSGIWQGLSPLDFSLPLLIIQISVIVVVTRILVFLLKPFRQPRVVAEITAGIILGPSLMGRIKHWADGVFPRRSLLTLETVAHLGLIYFLFLVGVEMDVAIIRRSGKKALVIAGAGMVLPFLIGTIASSIFRHHISINVHQSSCLLFMAVSLSVTAFPVLARILAEIKLVNSDLGRMALSSGIVNDMCAWILLALTLTICETSNSVLASLWVLLSGVAFVLLIFFLVRPLMWKVSRRIPDGESISDYQVCLILTGVMLAGAATDAIGIHSVFGAFVYGLAIPNSGPLASALVDKLEDFVTGLLLPLFFAISGLRTNISTIKSPTTVALLVLVFVLASIGKIVGTMIVAAFYAIPFREGLALGFLMNTRGLVDIIVLNIGRDKQVLDDQSFAVMVLISVAMTAMVIPVVTTVHRPARRLVGYKRRNLELSKPDGEFRLLACVHGPRNVPSIISLIDLANPTKRSPIFVYALHLIELTGRASSMLVVHNSTASNSAHHQRNRSMSSSPNIFSAFDNYEQHAGGVSIHPLTTISPYSTMHEDVCLIAEDKHATIIVLPFHKQQTVDGGLQPMNPAIRQLNEKILSSAPCSVAVLVDRGISASASRLSTGQNTALLFFGGPDDREALAFAARMVENPSVSLTIVRFLRPEDQQRSPNASAKSSPGMITIVTGENYNNRSLDEKCLKEFRARSEGNSFITYVEKVVNNAEEVMAAIRQMESLHQLYVVGRGHENNSGNPLTAGLRDWADCPELGPIGDALASSDFTKAVSVLVVQQYVTEAASVASPAVHQTHRHSTANNSPNQRMSVGIDNQRTVPAAFGISR</sequence>
<feature type="transmembrane region" description="Helical" evidence="14">
    <location>
        <begin position="213"/>
        <end position="235"/>
    </location>
</feature>
<comment type="similarity">
    <text evidence="12">Belongs to the monovalent cation:proton antiporter 2 (CPA2) transporter (TC 2.A.37) family. CHX (TC 2.A.37.4) subfamily.</text>
</comment>
<dbReference type="Pfam" id="PF23256">
    <property type="entry name" value="CHX17_2nd"/>
    <property type="match status" value="1"/>
</dbReference>
<comment type="function">
    <text evidence="1">May function as sodium-coupled metabolite transporter across the chloroplast envelope.</text>
</comment>
<evidence type="ECO:0000256" key="5">
    <source>
        <dbReference type="ARBA" id="ARBA00022449"/>
    </source>
</evidence>
<keyword evidence="10" id="KW-0406">Ion transport</keyword>
<feature type="domain" description="Cation/H(+) antiporter C-terminal" evidence="17">
    <location>
        <begin position="646"/>
        <end position="809"/>
    </location>
</feature>
<feature type="region of interest" description="Disordered" evidence="13">
    <location>
        <begin position="819"/>
        <end position="841"/>
    </location>
</feature>
<evidence type="ECO:0000256" key="13">
    <source>
        <dbReference type="SAM" id="MobiDB-lite"/>
    </source>
</evidence>
<evidence type="ECO:0000256" key="2">
    <source>
        <dbReference type="ARBA" id="ARBA00004119"/>
    </source>
</evidence>
<feature type="transmembrane region" description="Helical" evidence="14">
    <location>
        <begin position="49"/>
        <end position="68"/>
    </location>
</feature>
<keyword evidence="8" id="KW-0630">Potassium</keyword>